<gene>
    <name evidence="3" type="ORF">LTR97_005494</name>
</gene>
<reference evidence="3" key="1">
    <citation type="submission" date="2023-08" db="EMBL/GenBank/DDBJ databases">
        <title>Black Yeasts Isolated from many extreme environments.</title>
        <authorList>
            <person name="Coleine C."/>
            <person name="Stajich J.E."/>
            <person name="Selbmann L."/>
        </authorList>
    </citation>
    <scope>NUCLEOTIDE SEQUENCE</scope>
    <source>
        <strain evidence="3">CCFEE 5810</strain>
    </source>
</reference>
<feature type="transmembrane region" description="Helical" evidence="2">
    <location>
        <begin position="12"/>
        <end position="37"/>
    </location>
</feature>
<evidence type="ECO:0000313" key="4">
    <source>
        <dbReference type="Proteomes" id="UP001310594"/>
    </source>
</evidence>
<evidence type="ECO:0000313" key="3">
    <source>
        <dbReference type="EMBL" id="KAK5700975.1"/>
    </source>
</evidence>
<feature type="compositionally biased region" description="Basic and acidic residues" evidence="1">
    <location>
        <begin position="290"/>
        <end position="301"/>
    </location>
</feature>
<accession>A0AAN7WBE6</accession>
<feature type="transmembrane region" description="Helical" evidence="2">
    <location>
        <begin position="172"/>
        <end position="195"/>
    </location>
</feature>
<evidence type="ECO:0000256" key="1">
    <source>
        <dbReference type="SAM" id="MobiDB-lite"/>
    </source>
</evidence>
<keyword evidence="2" id="KW-0472">Membrane</keyword>
<organism evidence="3 4">
    <name type="scientific">Elasticomyces elasticus</name>
    <dbReference type="NCBI Taxonomy" id="574655"/>
    <lineage>
        <taxon>Eukaryota</taxon>
        <taxon>Fungi</taxon>
        <taxon>Dikarya</taxon>
        <taxon>Ascomycota</taxon>
        <taxon>Pezizomycotina</taxon>
        <taxon>Dothideomycetes</taxon>
        <taxon>Dothideomycetidae</taxon>
        <taxon>Mycosphaerellales</taxon>
        <taxon>Teratosphaeriaceae</taxon>
        <taxon>Elasticomyces</taxon>
    </lineage>
</organism>
<keyword evidence="2" id="KW-1133">Transmembrane helix</keyword>
<name>A0AAN7WBE6_9PEZI</name>
<evidence type="ECO:0000256" key="2">
    <source>
        <dbReference type="SAM" id="Phobius"/>
    </source>
</evidence>
<proteinExistence type="predicted"/>
<comment type="caution">
    <text evidence="3">The sequence shown here is derived from an EMBL/GenBank/DDBJ whole genome shotgun (WGS) entry which is preliminary data.</text>
</comment>
<keyword evidence="2" id="KW-0812">Transmembrane</keyword>
<feature type="transmembrane region" description="Helical" evidence="2">
    <location>
        <begin position="82"/>
        <end position="99"/>
    </location>
</feature>
<protein>
    <submittedName>
        <fullName evidence="3">Uncharacterized protein</fullName>
    </submittedName>
</protein>
<dbReference type="EMBL" id="JAVRQU010000007">
    <property type="protein sequence ID" value="KAK5700975.1"/>
    <property type="molecule type" value="Genomic_DNA"/>
</dbReference>
<dbReference type="Proteomes" id="UP001310594">
    <property type="component" value="Unassembled WGS sequence"/>
</dbReference>
<dbReference type="AlphaFoldDB" id="A0AAN7WBE6"/>
<feature type="transmembrane region" description="Helical" evidence="2">
    <location>
        <begin position="106"/>
        <end position="127"/>
    </location>
</feature>
<feature type="region of interest" description="Disordered" evidence="1">
    <location>
        <begin position="275"/>
        <end position="301"/>
    </location>
</feature>
<sequence length="301" mass="33498">MARFFITRRWRISKVLVALLVLEFPLTIACLALYGLADPNTYRTKLWQNGYDKGFNSAPNSILYALANYKPAHTPMIWSSRLVQYNIAIAVLSMFILLAKSTLYVLHIFLPIISVAFSLAEVALYAVSLSNQTRPDHSDPDRILSGLPWYLSKGCSYADPANHGFCMQARGVFAVTCVMIALFSCYLIWSVYSMWPTPAEKAARKANKDSDIELKRVSEYSPETELTREEIWERNRQMFLNLPKTPNTPGFGVKGAGLNGLNPMTPRTVAFTQLNGGAGPSQAAGSTAQLRDRFVSAPDAR</sequence>